<evidence type="ECO:0000313" key="2">
    <source>
        <dbReference type="EMBL" id="RIB19806.1"/>
    </source>
</evidence>
<comment type="caution">
    <text evidence="2">The sequence shown here is derived from an EMBL/GenBank/DDBJ whole genome shotgun (WGS) entry which is preliminary data.</text>
</comment>
<organism evidence="2 3">
    <name type="scientific">Gigaspora rosea</name>
    <dbReference type="NCBI Taxonomy" id="44941"/>
    <lineage>
        <taxon>Eukaryota</taxon>
        <taxon>Fungi</taxon>
        <taxon>Fungi incertae sedis</taxon>
        <taxon>Mucoromycota</taxon>
        <taxon>Glomeromycotina</taxon>
        <taxon>Glomeromycetes</taxon>
        <taxon>Diversisporales</taxon>
        <taxon>Gigasporaceae</taxon>
        <taxon>Gigaspora</taxon>
    </lineage>
</organism>
<feature type="compositionally biased region" description="Polar residues" evidence="1">
    <location>
        <begin position="191"/>
        <end position="207"/>
    </location>
</feature>
<dbReference type="EMBL" id="QKWP01000453">
    <property type="protein sequence ID" value="RIB19806.1"/>
    <property type="molecule type" value="Genomic_DNA"/>
</dbReference>
<feature type="compositionally biased region" description="Basic residues" evidence="1">
    <location>
        <begin position="35"/>
        <end position="48"/>
    </location>
</feature>
<protein>
    <submittedName>
        <fullName evidence="2">Uncharacterized protein</fullName>
    </submittedName>
</protein>
<accession>A0A397VKV2</accession>
<reference evidence="2 3" key="1">
    <citation type="submission" date="2018-06" db="EMBL/GenBank/DDBJ databases">
        <title>Comparative genomics reveals the genomic features of Rhizophagus irregularis, R. cerebriforme, R. diaphanum and Gigaspora rosea, and their symbiotic lifestyle signature.</title>
        <authorList>
            <person name="Morin E."/>
            <person name="San Clemente H."/>
            <person name="Chen E.C.H."/>
            <person name="De La Providencia I."/>
            <person name="Hainaut M."/>
            <person name="Kuo A."/>
            <person name="Kohler A."/>
            <person name="Murat C."/>
            <person name="Tang N."/>
            <person name="Roy S."/>
            <person name="Loubradou J."/>
            <person name="Henrissat B."/>
            <person name="Grigoriev I.V."/>
            <person name="Corradi N."/>
            <person name="Roux C."/>
            <person name="Martin F.M."/>
        </authorList>
    </citation>
    <scope>NUCLEOTIDE SEQUENCE [LARGE SCALE GENOMIC DNA]</scope>
    <source>
        <strain evidence="2 3">DAOM 194757</strain>
    </source>
</reference>
<proteinExistence type="predicted"/>
<feature type="region of interest" description="Disordered" evidence="1">
    <location>
        <begin position="188"/>
        <end position="207"/>
    </location>
</feature>
<dbReference type="AlphaFoldDB" id="A0A397VKV2"/>
<evidence type="ECO:0000313" key="3">
    <source>
        <dbReference type="Proteomes" id="UP000266673"/>
    </source>
</evidence>
<keyword evidence="3" id="KW-1185">Reference proteome</keyword>
<feature type="region of interest" description="Disordered" evidence="1">
    <location>
        <begin position="20"/>
        <end position="56"/>
    </location>
</feature>
<dbReference type="OrthoDB" id="2489033at2759"/>
<name>A0A397VKV2_9GLOM</name>
<dbReference type="Proteomes" id="UP000266673">
    <property type="component" value="Unassembled WGS sequence"/>
</dbReference>
<feature type="compositionally biased region" description="Polar residues" evidence="1">
    <location>
        <begin position="20"/>
        <end position="32"/>
    </location>
</feature>
<evidence type="ECO:0000256" key="1">
    <source>
        <dbReference type="SAM" id="MobiDB-lite"/>
    </source>
</evidence>
<sequence length="207" mass="23191">MSYYKDTKKVGKMFTRLTTGGSNPVMAGSSSFATKKAKKAKKAKKNKDKGKTKEIKETVGHAPLLIELSDRVSPASDVSIPPITASYEYTSGSESQIILAEIKKLLDNQGKLMHKFDRLMPRFEEMEERIDSRLRAVDDKLFATLDVSELQSFVESTVKGASNALIKKTVYPTQQELKEVVKDYLEENNSRKVPNLSNPKNKQPPSF</sequence>
<gene>
    <name evidence="2" type="ORF">C2G38_2180918</name>
</gene>